<dbReference type="AlphaFoldDB" id="A0A0V1CYK4"/>
<accession>A0A0V1CYK4</accession>
<evidence type="ECO:0000313" key="1">
    <source>
        <dbReference type="EMBL" id="KRY54324.1"/>
    </source>
</evidence>
<gene>
    <name evidence="1" type="ORF">T03_8954</name>
</gene>
<reference evidence="1 2" key="1">
    <citation type="submission" date="2015-01" db="EMBL/GenBank/DDBJ databases">
        <title>Evolution of Trichinella species and genotypes.</title>
        <authorList>
            <person name="Korhonen P.K."/>
            <person name="Edoardo P."/>
            <person name="Giuseppe L.R."/>
            <person name="Gasser R.B."/>
        </authorList>
    </citation>
    <scope>NUCLEOTIDE SEQUENCE [LARGE SCALE GENOMIC DNA]</scope>
    <source>
        <strain evidence="1">ISS120</strain>
    </source>
</reference>
<sequence>MIGEGGTGMLIAWIDNVAIVISLRIAGGAFVVDPFLSPLPICIQETWLQLASRCFLSRSAEAGGSVP</sequence>
<dbReference type="EMBL" id="JYDI01000072">
    <property type="protein sequence ID" value="KRY54324.1"/>
    <property type="molecule type" value="Genomic_DNA"/>
</dbReference>
<name>A0A0V1CYK4_TRIBR</name>
<comment type="caution">
    <text evidence="1">The sequence shown here is derived from an EMBL/GenBank/DDBJ whole genome shotgun (WGS) entry which is preliminary data.</text>
</comment>
<organism evidence="1 2">
    <name type="scientific">Trichinella britovi</name>
    <name type="common">Parasitic roundworm</name>
    <dbReference type="NCBI Taxonomy" id="45882"/>
    <lineage>
        <taxon>Eukaryota</taxon>
        <taxon>Metazoa</taxon>
        <taxon>Ecdysozoa</taxon>
        <taxon>Nematoda</taxon>
        <taxon>Enoplea</taxon>
        <taxon>Dorylaimia</taxon>
        <taxon>Trichinellida</taxon>
        <taxon>Trichinellidae</taxon>
        <taxon>Trichinella</taxon>
    </lineage>
</organism>
<evidence type="ECO:0000313" key="2">
    <source>
        <dbReference type="Proteomes" id="UP000054653"/>
    </source>
</evidence>
<dbReference type="Proteomes" id="UP000054653">
    <property type="component" value="Unassembled WGS sequence"/>
</dbReference>
<keyword evidence="2" id="KW-1185">Reference proteome</keyword>
<proteinExistence type="predicted"/>
<protein>
    <submittedName>
        <fullName evidence="1">Uncharacterized protein</fullName>
    </submittedName>
</protein>